<organism evidence="1 2">
    <name type="scientific">Clunio marinus</name>
    <dbReference type="NCBI Taxonomy" id="568069"/>
    <lineage>
        <taxon>Eukaryota</taxon>
        <taxon>Metazoa</taxon>
        <taxon>Ecdysozoa</taxon>
        <taxon>Arthropoda</taxon>
        <taxon>Hexapoda</taxon>
        <taxon>Insecta</taxon>
        <taxon>Pterygota</taxon>
        <taxon>Neoptera</taxon>
        <taxon>Endopterygota</taxon>
        <taxon>Diptera</taxon>
        <taxon>Nematocera</taxon>
        <taxon>Chironomoidea</taxon>
        <taxon>Chironomidae</taxon>
        <taxon>Clunio</taxon>
    </lineage>
</organism>
<accession>A0A1J1HHI4</accession>
<sequence length="63" mass="7284">MEKEKKKEKEKCTLSLMKSECFGADEDVVELSAEIFYKASSQCTINNIFCAPLDRKMLFKLKN</sequence>
<protein>
    <submittedName>
        <fullName evidence="1">CLUMA_CG001288, isoform A</fullName>
    </submittedName>
</protein>
<evidence type="ECO:0000313" key="1">
    <source>
        <dbReference type="EMBL" id="CRK87487.1"/>
    </source>
</evidence>
<dbReference type="AlphaFoldDB" id="A0A1J1HHI4"/>
<keyword evidence="2" id="KW-1185">Reference proteome</keyword>
<dbReference type="EMBL" id="CVRI01000004">
    <property type="protein sequence ID" value="CRK87487.1"/>
    <property type="molecule type" value="Genomic_DNA"/>
</dbReference>
<dbReference type="Proteomes" id="UP000183832">
    <property type="component" value="Unassembled WGS sequence"/>
</dbReference>
<evidence type="ECO:0000313" key="2">
    <source>
        <dbReference type="Proteomes" id="UP000183832"/>
    </source>
</evidence>
<gene>
    <name evidence="1" type="ORF">CLUMA_CG001288</name>
</gene>
<name>A0A1J1HHI4_9DIPT</name>
<reference evidence="1 2" key="1">
    <citation type="submission" date="2015-04" db="EMBL/GenBank/DDBJ databases">
        <authorList>
            <person name="Syromyatnikov M.Y."/>
            <person name="Popov V.N."/>
        </authorList>
    </citation>
    <scope>NUCLEOTIDE SEQUENCE [LARGE SCALE GENOMIC DNA]</scope>
</reference>
<proteinExistence type="predicted"/>